<dbReference type="EMBL" id="CXOK01000006">
    <property type="protein sequence ID" value="CTP83437.1"/>
    <property type="molecule type" value="Genomic_DNA"/>
</dbReference>
<gene>
    <name evidence="1" type="ORF">XTPLMG728_0209</name>
</gene>
<protein>
    <submittedName>
        <fullName evidence="1">Uncharacterized protein</fullName>
    </submittedName>
</protein>
<reference evidence="1 2" key="1">
    <citation type="submission" date="2015-07" db="EMBL/GenBank/DDBJ databases">
        <authorList>
            <person name="Noorani M."/>
        </authorList>
    </citation>
    <scope>NUCLEOTIDE SEQUENCE [LARGE SCALE GENOMIC DNA]</scope>
    <source>
        <strain evidence="1">LMG728</strain>
    </source>
</reference>
<sequence>MNAAPWPIIDTPNTHGMFMLGTSTVYLSHMPMFGKQDHHYQLTLQIGLDADATQAYLADKANHPDQVYNLSNLDSDRFTLPDLVSGKIARYSAAIYRGYSNAGGGTPGPVIVEQATVSVQRIVYFRAFDQNTPRPTNLAYLLFGDGRQAHLDHYIALDQDFQHLLTLPAVPTWLSVEQLQAGVLVVFPQPSVPIGCSAPLQPGTHRVLFQGLPSASVPLQLGASYWYSTGNMLNAQDPCQSA</sequence>
<evidence type="ECO:0000313" key="1">
    <source>
        <dbReference type="EMBL" id="CTP83437.1"/>
    </source>
</evidence>
<evidence type="ECO:0000313" key="2">
    <source>
        <dbReference type="Proteomes" id="UP000041247"/>
    </source>
</evidence>
<accession>A0A0K2ZET3</accession>
<proteinExistence type="predicted"/>
<dbReference type="Proteomes" id="UP000041247">
    <property type="component" value="Unassembled WGS sequence"/>
</dbReference>
<name>A0A0K2ZET3_9XANT</name>
<dbReference type="AlphaFoldDB" id="A0A0K2ZET3"/>
<organism evidence="1 2">
    <name type="scientific">Xanthomonas graminis pv. poae</name>
    <dbReference type="NCBI Taxonomy" id="227946"/>
    <lineage>
        <taxon>Bacteria</taxon>
        <taxon>Pseudomonadati</taxon>
        <taxon>Pseudomonadota</taxon>
        <taxon>Gammaproteobacteria</taxon>
        <taxon>Lysobacterales</taxon>
        <taxon>Lysobacteraceae</taxon>
        <taxon>Xanthomonas</taxon>
        <taxon>Xanthomonas translucens group</taxon>
        <taxon>Xanthomonas graminis</taxon>
    </lineage>
</organism>
<dbReference type="RefSeq" id="WP_053839715.1">
    <property type="nucleotide sequence ID" value="NZ_CP076250.1"/>
</dbReference>